<keyword evidence="8" id="KW-1185">Reference proteome</keyword>
<dbReference type="SUPFAM" id="SSF51445">
    <property type="entry name" value="(Trans)glycosidases"/>
    <property type="match status" value="1"/>
</dbReference>
<dbReference type="EC" id="3.2.1.52" evidence="3"/>
<name>A0ABT7WGN2_9FLAO</name>
<feature type="domain" description="Glycoside hydrolase family 3 N-terminal" evidence="6">
    <location>
        <begin position="17"/>
        <end position="345"/>
    </location>
</feature>
<evidence type="ECO:0000313" key="7">
    <source>
        <dbReference type="EMBL" id="MDM9632080.1"/>
    </source>
</evidence>
<dbReference type="Proteomes" id="UP001174839">
    <property type="component" value="Unassembled WGS sequence"/>
</dbReference>
<dbReference type="Pfam" id="PF00933">
    <property type="entry name" value="Glyco_hydro_3"/>
    <property type="match status" value="1"/>
</dbReference>
<evidence type="ECO:0000256" key="5">
    <source>
        <dbReference type="ARBA" id="ARBA00023295"/>
    </source>
</evidence>
<proteinExistence type="inferred from homology"/>
<dbReference type="GO" id="GO:0016787">
    <property type="term" value="F:hydrolase activity"/>
    <property type="evidence" value="ECO:0007669"/>
    <property type="project" value="UniProtKB-KW"/>
</dbReference>
<dbReference type="InterPro" id="IPR050226">
    <property type="entry name" value="NagZ_Beta-hexosaminidase"/>
</dbReference>
<dbReference type="PANTHER" id="PTHR30480">
    <property type="entry name" value="BETA-HEXOSAMINIDASE-RELATED"/>
    <property type="match status" value="1"/>
</dbReference>
<evidence type="ECO:0000256" key="1">
    <source>
        <dbReference type="ARBA" id="ARBA00001231"/>
    </source>
</evidence>
<keyword evidence="4 7" id="KW-0378">Hydrolase</keyword>
<protein>
    <recommendedName>
        <fullName evidence="3">beta-N-acetylhexosaminidase</fullName>
        <ecNumber evidence="3">3.2.1.52</ecNumber>
    </recommendedName>
</protein>
<dbReference type="RefSeq" id="WP_289725438.1">
    <property type="nucleotide sequence ID" value="NZ_JAUDUY010000005.1"/>
</dbReference>
<accession>A0ABT7WGN2</accession>
<gene>
    <name evidence="7" type="ORF">QU605_11380</name>
</gene>
<evidence type="ECO:0000313" key="8">
    <source>
        <dbReference type="Proteomes" id="UP001174839"/>
    </source>
</evidence>
<reference evidence="7" key="1">
    <citation type="submission" date="2023-06" db="EMBL/GenBank/DDBJ databases">
        <title>Robiginitalea aurantiacus sp. nov. and Algoriphagus sediminis sp. nov., isolated from coastal sediment.</title>
        <authorList>
            <person name="Zhou Z.Y."/>
            <person name="An J."/>
            <person name="Jia Y.W."/>
            <person name="Du Z.J."/>
        </authorList>
    </citation>
    <scope>NUCLEOTIDE SEQUENCE</scope>
    <source>
        <strain evidence="7">M39</strain>
    </source>
</reference>
<keyword evidence="5" id="KW-0326">Glycosidase</keyword>
<sequence length="530" mass="58734">MCKVPAYEEVKIQFTNREKAAQLFMPAAFINDSESEVRALESLIQTHQVGGLCFFHSRASAATNFEGQREIPYNENSLERLKQLISRYQKSARHPLLIAIDAEWGLAMRVEHGSRYPFAITLGALKPASEPLLYEMGLSMARDCRDIGIHLNLTPVVDVNTNIDNPVIGFRAFGSIPEDVGRKAATLHKGLAEGGILSCAKHFPGHGDTDMDSHLNLPVLQKNLSQLKGEELIPFRELIKAGVPVVMTGHLSLPHLDPTGLPASLSEPIIALLRNMGFEGTVITDAMNMHALLGFETRAERLNLRALQAGNDLLCYADRIPESIDLILKEVSESRLEESFQRVWRLKEEAFRKHGTSLQPKNSINSLNRELARNCICEVNMAKGLLSQFRRDGFSILSVGTAPELFINSVRTTLDFDHYPCPSGLDIQNQIPTKTRNILLTLNPPSMKPRDLFGLPESLVAQLVALSSDRQVLLYLFGNPYLIPKLPLNHFKGIVCAFQDLPAFQEMAGAHFTGGLKATGILPVKLQYGT</sequence>
<comment type="similarity">
    <text evidence="2">Belongs to the glycosyl hydrolase 3 family.</text>
</comment>
<evidence type="ECO:0000256" key="2">
    <source>
        <dbReference type="ARBA" id="ARBA00005336"/>
    </source>
</evidence>
<evidence type="ECO:0000259" key="6">
    <source>
        <dbReference type="Pfam" id="PF00933"/>
    </source>
</evidence>
<dbReference type="Gene3D" id="3.20.20.300">
    <property type="entry name" value="Glycoside hydrolase, family 3, N-terminal domain"/>
    <property type="match status" value="1"/>
</dbReference>
<evidence type="ECO:0000256" key="3">
    <source>
        <dbReference type="ARBA" id="ARBA00012663"/>
    </source>
</evidence>
<dbReference type="PANTHER" id="PTHR30480:SF13">
    <property type="entry name" value="BETA-HEXOSAMINIDASE"/>
    <property type="match status" value="1"/>
</dbReference>
<comment type="catalytic activity">
    <reaction evidence="1">
        <text>Hydrolysis of terminal non-reducing N-acetyl-D-hexosamine residues in N-acetyl-beta-D-hexosaminides.</text>
        <dbReference type="EC" id="3.2.1.52"/>
    </reaction>
</comment>
<dbReference type="InterPro" id="IPR036962">
    <property type="entry name" value="Glyco_hydro_3_N_sf"/>
</dbReference>
<organism evidence="7 8">
    <name type="scientific">Robiginitalea aurantiaca</name>
    <dbReference type="NCBI Taxonomy" id="3056915"/>
    <lineage>
        <taxon>Bacteria</taxon>
        <taxon>Pseudomonadati</taxon>
        <taxon>Bacteroidota</taxon>
        <taxon>Flavobacteriia</taxon>
        <taxon>Flavobacteriales</taxon>
        <taxon>Flavobacteriaceae</taxon>
        <taxon>Robiginitalea</taxon>
    </lineage>
</organism>
<dbReference type="InterPro" id="IPR017853">
    <property type="entry name" value="GH"/>
</dbReference>
<evidence type="ECO:0000256" key="4">
    <source>
        <dbReference type="ARBA" id="ARBA00022801"/>
    </source>
</evidence>
<dbReference type="InterPro" id="IPR001764">
    <property type="entry name" value="Glyco_hydro_3_N"/>
</dbReference>
<dbReference type="EMBL" id="JAUDUY010000005">
    <property type="protein sequence ID" value="MDM9632080.1"/>
    <property type="molecule type" value="Genomic_DNA"/>
</dbReference>
<comment type="caution">
    <text evidence="7">The sequence shown here is derived from an EMBL/GenBank/DDBJ whole genome shotgun (WGS) entry which is preliminary data.</text>
</comment>